<protein>
    <submittedName>
        <fullName evidence="2">Uncharacterized protein</fullName>
    </submittedName>
</protein>
<reference evidence="2 3" key="1">
    <citation type="journal article" date="2019" name="Commun. Biol.">
        <title>The bagworm genome reveals a unique fibroin gene that provides high tensile strength.</title>
        <authorList>
            <person name="Kono N."/>
            <person name="Nakamura H."/>
            <person name="Ohtoshi R."/>
            <person name="Tomita M."/>
            <person name="Numata K."/>
            <person name="Arakawa K."/>
        </authorList>
    </citation>
    <scope>NUCLEOTIDE SEQUENCE [LARGE SCALE GENOMIC DNA]</scope>
</reference>
<comment type="caution">
    <text evidence="2">The sequence shown here is derived from an EMBL/GenBank/DDBJ whole genome shotgun (WGS) entry which is preliminary data.</text>
</comment>
<dbReference type="Proteomes" id="UP000299102">
    <property type="component" value="Unassembled WGS sequence"/>
</dbReference>
<sequence>MITAAHGHSQSQGSHHCVARLLGGNRISNGEDQFDRRGCRPPELSFTGRNTTAETATSPAILLFTHLTVSNVDHRRIEKDTIYREHRLDVQEENKSLKKQTNILSSSVVPAKVRTLGEVSCDEKQT</sequence>
<evidence type="ECO:0000256" key="1">
    <source>
        <dbReference type="SAM" id="MobiDB-lite"/>
    </source>
</evidence>
<feature type="region of interest" description="Disordered" evidence="1">
    <location>
        <begin position="29"/>
        <end position="50"/>
    </location>
</feature>
<organism evidence="2 3">
    <name type="scientific">Eumeta variegata</name>
    <name type="common">Bagworm moth</name>
    <name type="synonym">Eumeta japonica</name>
    <dbReference type="NCBI Taxonomy" id="151549"/>
    <lineage>
        <taxon>Eukaryota</taxon>
        <taxon>Metazoa</taxon>
        <taxon>Ecdysozoa</taxon>
        <taxon>Arthropoda</taxon>
        <taxon>Hexapoda</taxon>
        <taxon>Insecta</taxon>
        <taxon>Pterygota</taxon>
        <taxon>Neoptera</taxon>
        <taxon>Endopterygota</taxon>
        <taxon>Lepidoptera</taxon>
        <taxon>Glossata</taxon>
        <taxon>Ditrysia</taxon>
        <taxon>Tineoidea</taxon>
        <taxon>Psychidae</taxon>
        <taxon>Oiketicinae</taxon>
        <taxon>Eumeta</taxon>
    </lineage>
</organism>
<dbReference type="AlphaFoldDB" id="A0A4C1ZQN5"/>
<evidence type="ECO:0000313" key="3">
    <source>
        <dbReference type="Proteomes" id="UP000299102"/>
    </source>
</evidence>
<accession>A0A4C1ZQN5</accession>
<keyword evidence="3" id="KW-1185">Reference proteome</keyword>
<proteinExistence type="predicted"/>
<gene>
    <name evidence="2" type="ORF">EVAR_100146_1</name>
</gene>
<name>A0A4C1ZQN5_EUMVA</name>
<evidence type="ECO:0000313" key="2">
    <source>
        <dbReference type="EMBL" id="GBP91181.1"/>
    </source>
</evidence>
<dbReference type="EMBL" id="BGZK01002149">
    <property type="protein sequence ID" value="GBP91181.1"/>
    <property type="molecule type" value="Genomic_DNA"/>
</dbReference>